<dbReference type="InterPro" id="IPR002347">
    <property type="entry name" value="SDR_fam"/>
</dbReference>
<dbReference type="Proteomes" id="UP001224775">
    <property type="component" value="Unassembled WGS sequence"/>
</dbReference>
<organism evidence="2 3">
    <name type="scientific">Skeletonema marinoi</name>
    <dbReference type="NCBI Taxonomy" id="267567"/>
    <lineage>
        <taxon>Eukaryota</taxon>
        <taxon>Sar</taxon>
        <taxon>Stramenopiles</taxon>
        <taxon>Ochrophyta</taxon>
        <taxon>Bacillariophyta</taxon>
        <taxon>Coscinodiscophyceae</taxon>
        <taxon>Thalassiosirophycidae</taxon>
        <taxon>Thalassiosirales</taxon>
        <taxon>Skeletonemataceae</taxon>
        <taxon>Skeletonema</taxon>
        <taxon>Skeletonema marinoi-dohrnii complex</taxon>
    </lineage>
</organism>
<dbReference type="EC" id="1.-.-.-" evidence="2"/>
<gene>
    <name evidence="2" type="ORF">QTG54_008391</name>
</gene>
<evidence type="ECO:0000313" key="2">
    <source>
        <dbReference type="EMBL" id="KAK1741139.1"/>
    </source>
</evidence>
<name>A0AAD8Y8U1_9STRA</name>
<dbReference type="CDD" id="cd05233">
    <property type="entry name" value="SDR_c"/>
    <property type="match status" value="1"/>
</dbReference>
<keyword evidence="2" id="KW-0560">Oxidoreductase</keyword>
<feature type="compositionally biased region" description="Low complexity" evidence="1">
    <location>
        <begin position="185"/>
        <end position="204"/>
    </location>
</feature>
<dbReference type="PANTHER" id="PTHR45267:SF2">
    <property type="entry name" value="NADPH-DEPENDENT PTERIN ALDEHYDE REDUCTASE"/>
    <property type="match status" value="1"/>
</dbReference>
<dbReference type="InterPro" id="IPR020904">
    <property type="entry name" value="Sc_DH/Rdtase_CS"/>
</dbReference>
<comment type="caution">
    <text evidence="2">The sequence shown here is derived from an EMBL/GenBank/DDBJ whole genome shotgun (WGS) entry which is preliminary data.</text>
</comment>
<sequence length="211" mass="22251">RSIVISGVTSGLGRALLGYFYNHGHTVAGCGRRVGEIQALQAQFPNAKLSAVDVSNDKSVQLWADTICGGVNVAGISPETMHQTKAAWEVPRQDFDDTIDVNIKGVSNMIRHFVPRMIKNNVGTFVAMSSGLGRSPNPHHVAYCASKWAVEGMVKSLAMSLPPDGPMCAVPLAPGVVQTGMQPGSSDGKNEGSLSSSSSGNMTSGLRWLVQ</sequence>
<dbReference type="GO" id="GO:0005829">
    <property type="term" value="C:cytosol"/>
    <property type="evidence" value="ECO:0007669"/>
    <property type="project" value="TreeGrafter"/>
</dbReference>
<feature type="region of interest" description="Disordered" evidence="1">
    <location>
        <begin position="179"/>
        <end position="204"/>
    </location>
</feature>
<protein>
    <submittedName>
        <fullName evidence="2">Short-chain dehydrogenase/reductase family protein</fullName>
        <ecNumber evidence="2">1.-.-.-</ecNumber>
    </submittedName>
</protein>
<proteinExistence type="predicted"/>
<dbReference type="Gene3D" id="3.40.50.720">
    <property type="entry name" value="NAD(P)-binding Rossmann-like Domain"/>
    <property type="match status" value="1"/>
</dbReference>
<dbReference type="PANTHER" id="PTHR45267">
    <property type="match status" value="1"/>
</dbReference>
<dbReference type="InterPro" id="IPR036291">
    <property type="entry name" value="NAD(P)-bd_dom_sf"/>
</dbReference>
<feature type="non-terminal residue" evidence="2">
    <location>
        <position position="1"/>
    </location>
</feature>
<dbReference type="EMBL" id="JATAAI010000014">
    <property type="protein sequence ID" value="KAK1741139.1"/>
    <property type="molecule type" value="Genomic_DNA"/>
</dbReference>
<evidence type="ECO:0000256" key="1">
    <source>
        <dbReference type="SAM" id="MobiDB-lite"/>
    </source>
</evidence>
<keyword evidence="3" id="KW-1185">Reference proteome</keyword>
<accession>A0AAD8Y8U1</accession>
<dbReference type="AlphaFoldDB" id="A0AAD8Y8U1"/>
<dbReference type="InterPro" id="IPR053241">
    <property type="entry name" value="NADPH_pterin_aldehyde_rdct"/>
</dbReference>
<dbReference type="GO" id="GO:0016616">
    <property type="term" value="F:oxidoreductase activity, acting on the CH-OH group of donors, NAD or NADP as acceptor"/>
    <property type="evidence" value="ECO:0007669"/>
    <property type="project" value="TreeGrafter"/>
</dbReference>
<reference evidence="2" key="1">
    <citation type="submission" date="2023-06" db="EMBL/GenBank/DDBJ databases">
        <title>Survivors Of The Sea: Transcriptome response of Skeletonema marinoi to long-term dormancy.</title>
        <authorList>
            <person name="Pinder M.I.M."/>
            <person name="Kourtchenko O."/>
            <person name="Robertson E.K."/>
            <person name="Larsson T."/>
            <person name="Maumus F."/>
            <person name="Osuna-Cruz C.M."/>
            <person name="Vancaester E."/>
            <person name="Stenow R."/>
            <person name="Vandepoele K."/>
            <person name="Ploug H."/>
            <person name="Bruchert V."/>
            <person name="Godhe A."/>
            <person name="Topel M."/>
        </authorList>
    </citation>
    <scope>NUCLEOTIDE SEQUENCE</scope>
    <source>
        <strain evidence="2">R05AC</strain>
    </source>
</reference>
<dbReference type="PROSITE" id="PS00061">
    <property type="entry name" value="ADH_SHORT"/>
    <property type="match status" value="1"/>
</dbReference>
<dbReference type="SUPFAM" id="SSF51735">
    <property type="entry name" value="NAD(P)-binding Rossmann-fold domains"/>
    <property type="match status" value="1"/>
</dbReference>
<dbReference type="PRINTS" id="PR00081">
    <property type="entry name" value="GDHRDH"/>
</dbReference>
<evidence type="ECO:0000313" key="3">
    <source>
        <dbReference type="Proteomes" id="UP001224775"/>
    </source>
</evidence>
<dbReference type="Pfam" id="PF00106">
    <property type="entry name" value="adh_short"/>
    <property type="match status" value="1"/>
</dbReference>